<dbReference type="EMBL" id="QJKJ01000590">
    <property type="protein sequence ID" value="RDY11735.1"/>
    <property type="molecule type" value="Genomic_DNA"/>
</dbReference>
<dbReference type="Proteomes" id="UP000257109">
    <property type="component" value="Unassembled WGS sequence"/>
</dbReference>
<evidence type="ECO:0000313" key="2">
    <source>
        <dbReference type="EMBL" id="RDY11735.1"/>
    </source>
</evidence>
<proteinExistence type="predicted"/>
<dbReference type="InterPro" id="IPR043502">
    <property type="entry name" value="DNA/RNA_pol_sf"/>
</dbReference>
<accession>A0A371I9R4</accession>
<dbReference type="PANTHER" id="PTHR48475">
    <property type="entry name" value="RIBONUCLEASE H"/>
    <property type="match status" value="1"/>
</dbReference>
<dbReference type="GO" id="GO:0003676">
    <property type="term" value="F:nucleic acid binding"/>
    <property type="evidence" value="ECO:0007669"/>
    <property type="project" value="InterPro"/>
</dbReference>
<dbReference type="InterPro" id="IPR036397">
    <property type="entry name" value="RNaseH_sf"/>
</dbReference>
<sequence length="226" mass="25610">MDPCRYVGYRPIFPLPLFVHIPEDLPNKPEEEKVRGRKEKGDYTDLNKACPKDPYSLPSIDTLVDGASDYGLLSFMEAYLGCNQIRMHPSDESKTMFIMDEDNFCYKLKQNPKKCSFGIKVGKFLGFMITRRGIEANLEKCNTEEVTGANREWTLSIDGSSNKRGSEEGVILEGPSRVLIEQSLHFGFQASNNQPEYEALLAGIRLTKELRVKMLTVKSDSQLVTR</sequence>
<comment type="caution">
    <text evidence="2">The sequence shown here is derived from an EMBL/GenBank/DDBJ whole genome shotgun (WGS) entry which is preliminary data.</text>
</comment>
<evidence type="ECO:0000313" key="3">
    <source>
        <dbReference type="Proteomes" id="UP000257109"/>
    </source>
</evidence>
<dbReference type="GO" id="GO:0004523">
    <property type="term" value="F:RNA-DNA hybrid ribonuclease activity"/>
    <property type="evidence" value="ECO:0007669"/>
    <property type="project" value="InterPro"/>
</dbReference>
<keyword evidence="3" id="KW-1185">Reference proteome</keyword>
<evidence type="ECO:0000259" key="1">
    <source>
        <dbReference type="PROSITE" id="PS50879"/>
    </source>
</evidence>
<dbReference type="Gene3D" id="3.30.70.270">
    <property type="match status" value="1"/>
</dbReference>
<dbReference type="SUPFAM" id="SSF56672">
    <property type="entry name" value="DNA/RNA polymerases"/>
    <property type="match status" value="1"/>
</dbReference>
<dbReference type="Gene3D" id="3.30.420.10">
    <property type="entry name" value="Ribonuclease H-like superfamily/Ribonuclease H"/>
    <property type="match status" value="1"/>
</dbReference>
<dbReference type="InterPro" id="IPR043128">
    <property type="entry name" value="Rev_trsase/Diguanyl_cyclase"/>
</dbReference>
<dbReference type="PANTHER" id="PTHR48475:SF2">
    <property type="entry name" value="RIBONUCLEASE H"/>
    <property type="match status" value="1"/>
</dbReference>
<protein>
    <recommendedName>
        <fullName evidence="1">RNase H type-1 domain-containing protein</fullName>
    </recommendedName>
</protein>
<organism evidence="2 3">
    <name type="scientific">Mucuna pruriens</name>
    <name type="common">Velvet bean</name>
    <name type="synonym">Dolichos pruriens</name>
    <dbReference type="NCBI Taxonomy" id="157652"/>
    <lineage>
        <taxon>Eukaryota</taxon>
        <taxon>Viridiplantae</taxon>
        <taxon>Streptophyta</taxon>
        <taxon>Embryophyta</taxon>
        <taxon>Tracheophyta</taxon>
        <taxon>Spermatophyta</taxon>
        <taxon>Magnoliopsida</taxon>
        <taxon>eudicotyledons</taxon>
        <taxon>Gunneridae</taxon>
        <taxon>Pentapetalae</taxon>
        <taxon>rosids</taxon>
        <taxon>fabids</taxon>
        <taxon>Fabales</taxon>
        <taxon>Fabaceae</taxon>
        <taxon>Papilionoideae</taxon>
        <taxon>50 kb inversion clade</taxon>
        <taxon>NPAAA clade</taxon>
        <taxon>indigoferoid/millettioid clade</taxon>
        <taxon>Phaseoleae</taxon>
        <taxon>Mucuna</taxon>
    </lineage>
</organism>
<dbReference type="AlphaFoldDB" id="A0A371I9R4"/>
<feature type="domain" description="RNase H type-1" evidence="1">
    <location>
        <begin position="149"/>
        <end position="226"/>
    </location>
</feature>
<dbReference type="PROSITE" id="PS50879">
    <property type="entry name" value="RNASE_H_1"/>
    <property type="match status" value="1"/>
</dbReference>
<dbReference type="OrthoDB" id="1166700at2759"/>
<feature type="non-terminal residue" evidence="2">
    <location>
        <position position="1"/>
    </location>
</feature>
<name>A0A371I9R4_MUCPR</name>
<reference evidence="2" key="1">
    <citation type="submission" date="2018-05" db="EMBL/GenBank/DDBJ databases">
        <title>Draft genome of Mucuna pruriens seed.</title>
        <authorList>
            <person name="Nnadi N.E."/>
            <person name="Vos R."/>
            <person name="Hasami M.H."/>
            <person name="Devisetty U.K."/>
            <person name="Aguiy J.C."/>
        </authorList>
    </citation>
    <scope>NUCLEOTIDE SEQUENCE [LARGE SCALE GENOMIC DNA]</scope>
    <source>
        <strain evidence="2">JCA_2017</strain>
    </source>
</reference>
<gene>
    <name evidence="2" type="ORF">CR513_03550</name>
</gene>
<dbReference type="InterPro" id="IPR002156">
    <property type="entry name" value="RNaseH_domain"/>
</dbReference>